<reference evidence="3 4" key="1">
    <citation type="submission" date="2019-03" db="EMBL/GenBank/DDBJ databases">
        <title>Genomic Encyclopedia of Type Strains, Phase IV (KMG-IV): sequencing the most valuable type-strain genomes for metagenomic binning, comparative biology and taxonomic classification.</title>
        <authorList>
            <person name="Goeker M."/>
        </authorList>
    </citation>
    <scope>NUCLEOTIDE SEQUENCE [LARGE SCALE GENOMIC DNA]</scope>
    <source>
        <strain evidence="3 4">DSM 7445</strain>
    </source>
</reference>
<accession>A0A4V6NXZ7</accession>
<organism evidence="3 4">
    <name type="scientific">Paucimonas lemoignei</name>
    <name type="common">Pseudomonas lemoignei</name>
    <dbReference type="NCBI Taxonomy" id="29443"/>
    <lineage>
        <taxon>Bacteria</taxon>
        <taxon>Pseudomonadati</taxon>
        <taxon>Pseudomonadota</taxon>
        <taxon>Betaproteobacteria</taxon>
        <taxon>Burkholderiales</taxon>
        <taxon>Burkholderiaceae</taxon>
        <taxon>Paucimonas</taxon>
    </lineage>
</organism>
<feature type="compositionally biased region" description="Basic and acidic residues" evidence="1">
    <location>
        <begin position="501"/>
        <end position="513"/>
    </location>
</feature>
<dbReference type="OrthoDB" id="110640at2"/>
<dbReference type="EMBL" id="SLZQ01000004">
    <property type="protein sequence ID" value="TCS37470.1"/>
    <property type="molecule type" value="Genomic_DNA"/>
</dbReference>
<dbReference type="PROSITE" id="PS00675">
    <property type="entry name" value="SIGMA54_INTERACT_1"/>
    <property type="match status" value="1"/>
</dbReference>
<dbReference type="Proteomes" id="UP000295382">
    <property type="component" value="Unassembled WGS sequence"/>
</dbReference>
<evidence type="ECO:0000256" key="1">
    <source>
        <dbReference type="SAM" id="MobiDB-lite"/>
    </source>
</evidence>
<evidence type="ECO:0000259" key="2">
    <source>
        <dbReference type="Pfam" id="PF19263"/>
    </source>
</evidence>
<protein>
    <recommendedName>
        <fullName evidence="2">NrS-1 polymerase-like helicase domain-containing protein</fullName>
    </recommendedName>
</protein>
<dbReference type="Pfam" id="PF19263">
    <property type="entry name" value="DUF5906"/>
    <property type="match status" value="1"/>
</dbReference>
<dbReference type="InterPro" id="IPR027417">
    <property type="entry name" value="P-loop_NTPase"/>
</dbReference>
<name>A0A4V6NXZ7_PAULE</name>
<evidence type="ECO:0000313" key="4">
    <source>
        <dbReference type="Proteomes" id="UP000295382"/>
    </source>
</evidence>
<sequence length="937" mass="104619">MATIDQVVTQMQTHGLPPIPANGIVCDGKSRRFGPKKKAWYKLTKITTKTGSEAVYGVFGYWRGTDNGAIGVSLGSDEVDVEEMAAVRQRQEEAARREAERIAEIAQLAANRARMQWDAASDVAPGVTPKTPSAYLERKRVEQETARITDDGTLLVPMRRYSRDGVKLVGLQKIKPDGSKLFNKGMDKVGAACLLGKLPADAPLLIMAEGYATGGSIRLATKRDFPVMLAFDAGNLIHVAQQVRRDFPGTHILFAADDDWQLKKRLAKRLVKDFKIAATIVMDGDAEILTERDFSDDGECDAALKKRLEAAAGTQVELAVDGTEQILLSEDGERVRITPAWKKDENGVDYLEADVRTDRVIRTLKLENAGIAKATAAARTVGNASVVWPSFADRGENKWTDFNDLHVEQSLDAVVAQLEAAIAAALQSPKDRKKLNDLAAYEEAEHLRSSVVPESASRREDSPAPPVAETQSDGAPAGDAVADSQASVAPVAEASSAGGKGEAKKKPKKEYGQEHWDKVHRLEDNFVLIYGDDTAWDSENRVIIKINHLRLAFGSDAVKFWLNSPKRRMVNKDCVVFDPTLQADPDETVNLFDGFKMKPKRGKCDKIVELLLHLCGNDAEVLAWVLRWIAYPLQNPGAKMRTSIIMHGDEGSGKNLFWENVVAKIYGEYGGVIGNAQIESQFNEWASKKLFFVADEVVTRNELRQLKGKLKHMVTGEVIMINPKGMTERAEANHMNFVFLSNELQPLALDKTDRRYLVLWTPPKRDESFYREVSEQIRNGGIEAFYHYLLHEVPMDDFTEHTKPLVTEAKVKLIALGLTPPQRFYREWSGGFLPLPFVCCSAMQLYHAFCRWCHLNGERFPVTQTMFGRDVERAGSGTLRRRIIKYDLGNDVKQRTVYLVGDQPEDKSSLSQWVEDASGTFETYLKKYRHVYDQPNE</sequence>
<dbReference type="InterPro" id="IPR045455">
    <property type="entry name" value="NrS-1_pol-like_helicase"/>
</dbReference>
<gene>
    <name evidence="3" type="ORF">EDC30_104274</name>
</gene>
<keyword evidence="4" id="KW-1185">Reference proteome</keyword>
<dbReference type="Gene3D" id="3.40.50.300">
    <property type="entry name" value="P-loop containing nucleotide triphosphate hydrolases"/>
    <property type="match status" value="1"/>
</dbReference>
<evidence type="ECO:0000313" key="3">
    <source>
        <dbReference type="EMBL" id="TCS37470.1"/>
    </source>
</evidence>
<comment type="caution">
    <text evidence="3">The sequence shown here is derived from an EMBL/GenBank/DDBJ whole genome shotgun (WGS) entry which is preliminary data.</text>
</comment>
<dbReference type="AlphaFoldDB" id="A0A4V6NXZ7"/>
<dbReference type="InterPro" id="IPR025662">
    <property type="entry name" value="Sigma_54_int_dom_ATP-bd_1"/>
</dbReference>
<feature type="region of interest" description="Disordered" evidence="1">
    <location>
        <begin position="446"/>
        <end position="513"/>
    </location>
</feature>
<feature type="domain" description="NrS-1 polymerase-like helicase" evidence="2">
    <location>
        <begin position="646"/>
        <end position="755"/>
    </location>
</feature>
<feature type="compositionally biased region" description="Low complexity" evidence="1">
    <location>
        <begin position="484"/>
        <end position="497"/>
    </location>
</feature>
<proteinExistence type="predicted"/>
<dbReference type="RefSeq" id="WP_132258408.1">
    <property type="nucleotide sequence ID" value="NZ_SLZQ01000004.1"/>
</dbReference>